<protein>
    <submittedName>
        <fullName evidence="1">Uncharacterized protein</fullName>
    </submittedName>
</protein>
<name>A0A0B7BEX9_9EUPU</name>
<accession>A0A0B7BEX9</accession>
<feature type="non-terminal residue" evidence="1">
    <location>
        <position position="63"/>
    </location>
</feature>
<proteinExistence type="predicted"/>
<organism evidence="1">
    <name type="scientific">Arion vulgaris</name>
    <dbReference type="NCBI Taxonomy" id="1028688"/>
    <lineage>
        <taxon>Eukaryota</taxon>
        <taxon>Metazoa</taxon>
        <taxon>Spiralia</taxon>
        <taxon>Lophotrochozoa</taxon>
        <taxon>Mollusca</taxon>
        <taxon>Gastropoda</taxon>
        <taxon>Heterobranchia</taxon>
        <taxon>Euthyneura</taxon>
        <taxon>Panpulmonata</taxon>
        <taxon>Eupulmonata</taxon>
        <taxon>Stylommatophora</taxon>
        <taxon>Helicina</taxon>
        <taxon>Arionoidea</taxon>
        <taxon>Arionidae</taxon>
        <taxon>Arion</taxon>
    </lineage>
</organism>
<gene>
    <name evidence="1" type="primary">ORF178535</name>
</gene>
<evidence type="ECO:0000313" key="1">
    <source>
        <dbReference type="EMBL" id="CEK90740.1"/>
    </source>
</evidence>
<dbReference type="EMBL" id="HACG01043875">
    <property type="protein sequence ID" value="CEK90740.1"/>
    <property type="molecule type" value="Transcribed_RNA"/>
</dbReference>
<dbReference type="AlphaFoldDB" id="A0A0B7BEX9"/>
<reference evidence="1" key="1">
    <citation type="submission" date="2014-12" db="EMBL/GenBank/DDBJ databases">
        <title>Insight into the proteome of Arion vulgaris.</title>
        <authorList>
            <person name="Aradska J."/>
            <person name="Bulat T."/>
            <person name="Smidak R."/>
            <person name="Sarate P."/>
            <person name="Gangsoo J."/>
            <person name="Sialana F."/>
            <person name="Bilban M."/>
            <person name="Lubec G."/>
        </authorList>
    </citation>
    <scope>NUCLEOTIDE SEQUENCE</scope>
    <source>
        <tissue evidence="1">Skin</tissue>
    </source>
</reference>
<sequence>MLEFWGLGGAVVKTFVLRCEDYEFKFESRRQVQIGIFTGDLYDCCWSHGVCALCNALHFCREG</sequence>